<dbReference type="InterPro" id="IPR036737">
    <property type="entry name" value="OmpA-like_sf"/>
</dbReference>
<evidence type="ECO:0000313" key="7">
    <source>
        <dbReference type="EMBL" id="AOA59734.1"/>
    </source>
</evidence>
<feature type="chain" id="PRO_5008540028" evidence="5">
    <location>
        <begin position="20"/>
        <end position="337"/>
    </location>
</feature>
<proteinExistence type="predicted"/>
<comment type="subcellular location">
    <subcellularLocation>
        <location evidence="1">Cell outer membrane</location>
    </subcellularLocation>
</comment>
<evidence type="ECO:0000256" key="4">
    <source>
        <dbReference type="PROSITE-ProRule" id="PRU00473"/>
    </source>
</evidence>
<dbReference type="PANTHER" id="PTHR30329">
    <property type="entry name" value="STATOR ELEMENT OF FLAGELLAR MOTOR COMPLEX"/>
    <property type="match status" value="1"/>
</dbReference>
<dbReference type="PRINTS" id="PR01021">
    <property type="entry name" value="OMPADOMAIN"/>
</dbReference>
<evidence type="ECO:0000256" key="2">
    <source>
        <dbReference type="ARBA" id="ARBA00023136"/>
    </source>
</evidence>
<dbReference type="EMBL" id="CP016895">
    <property type="protein sequence ID" value="AOA59734.1"/>
    <property type="molecule type" value="Genomic_DNA"/>
</dbReference>
<accession>A0A1B2M3I2</accession>
<feature type="domain" description="OmpA-like" evidence="6">
    <location>
        <begin position="221"/>
        <end position="337"/>
    </location>
</feature>
<keyword evidence="3" id="KW-0998">Cell outer membrane</keyword>
<dbReference type="Gene3D" id="3.30.1330.60">
    <property type="entry name" value="OmpA-like domain"/>
    <property type="match status" value="1"/>
</dbReference>
<keyword evidence="2 4" id="KW-0472">Membrane</keyword>
<evidence type="ECO:0000256" key="3">
    <source>
        <dbReference type="ARBA" id="ARBA00023237"/>
    </source>
</evidence>
<dbReference type="PROSITE" id="PS51123">
    <property type="entry name" value="OMPA_2"/>
    <property type="match status" value="1"/>
</dbReference>
<dbReference type="RefSeq" id="WP_067558704.1">
    <property type="nucleotide sequence ID" value="NZ_CP016895.1"/>
</dbReference>
<sequence>MLNKKLNFMMAISMMGLMACTKSNQTEQHTTTEASAVHAASATETTDAHTEQFDLAKLPVSDIALGEFPYISLPDGYAFHDQVTLNFEKTPFWTGQDITFVEGRLLSAQIRQQDNNTAGSFLALQRNLESVIQQLGGQRISHSKISAQALEKIPEQFKVNYVAGLGDIYNNPTETFVIRQKDKNIWYQLTQSGNHAGLLVAQTEALQITAKILSSNQLKTALDQDQKVNIQVNFETDKADIMPDSQAQIEQVIQLLEDNPELKLKIHGHTDHSGDQQHNQVLSEKRAQAIVQALTTGHNINPNRLLAKGFGDTQPLADNTTADGKFLNRRVELIKAN</sequence>
<dbReference type="Proteomes" id="UP000093391">
    <property type="component" value="Chromosome"/>
</dbReference>
<name>A0A1B2M3I2_9GAMM</name>
<evidence type="ECO:0000256" key="5">
    <source>
        <dbReference type="SAM" id="SignalP"/>
    </source>
</evidence>
<dbReference type="STRING" id="1789224.BFG52_16190"/>
<dbReference type="SUPFAM" id="SSF103088">
    <property type="entry name" value="OmpA-like"/>
    <property type="match status" value="1"/>
</dbReference>
<dbReference type="GO" id="GO:0009279">
    <property type="term" value="C:cell outer membrane"/>
    <property type="evidence" value="ECO:0007669"/>
    <property type="project" value="UniProtKB-SubCell"/>
</dbReference>
<keyword evidence="7" id="KW-0969">Cilium</keyword>
<reference evidence="7 8" key="1">
    <citation type="submission" date="2016-08" db="EMBL/GenBank/DDBJ databases">
        <authorList>
            <person name="Seilhamer J.J."/>
        </authorList>
    </citation>
    <scope>NUCLEOTIDE SEQUENCE [LARGE SCALE GENOMIC DNA]</scope>
    <source>
        <strain evidence="7 8">BRTC-1</strain>
    </source>
</reference>
<organism evidence="7 8">
    <name type="scientific">Acinetobacter larvae</name>
    <dbReference type="NCBI Taxonomy" id="1789224"/>
    <lineage>
        <taxon>Bacteria</taxon>
        <taxon>Pseudomonadati</taxon>
        <taxon>Pseudomonadota</taxon>
        <taxon>Gammaproteobacteria</taxon>
        <taxon>Moraxellales</taxon>
        <taxon>Moraxellaceae</taxon>
        <taxon>Acinetobacter</taxon>
    </lineage>
</organism>
<dbReference type="AlphaFoldDB" id="A0A1B2M3I2"/>
<evidence type="ECO:0000313" key="8">
    <source>
        <dbReference type="Proteomes" id="UP000093391"/>
    </source>
</evidence>
<dbReference type="OrthoDB" id="9815217at2"/>
<dbReference type="PROSITE" id="PS51257">
    <property type="entry name" value="PROKAR_LIPOPROTEIN"/>
    <property type="match status" value="1"/>
</dbReference>
<keyword evidence="7" id="KW-0966">Cell projection</keyword>
<protein>
    <submittedName>
        <fullName evidence="7">Flagellar motor protein MotB</fullName>
    </submittedName>
</protein>
<evidence type="ECO:0000256" key="1">
    <source>
        <dbReference type="ARBA" id="ARBA00004442"/>
    </source>
</evidence>
<dbReference type="KEGG" id="ala:BFG52_16190"/>
<dbReference type="Pfam" id="PF00691">
    <property type="entry name" value="OmpA"/>
    <property type="match status" value="1"/>
</dbReference>
<dbReference type="PANTHER" id="PTHR30329:SF21">
    <property type="entry name" value="LIPOPROTEIN YIAD-RELATED"/>
    <property type="match status" value="1"/>
</dbReference>
<keyword evidence="8" id="KW-1185">Reference proteome</keyword>
<evidence type="ECO:0000259" key="6">
    <source>
        <dbReference type="PROSITE" id="PS51123"/>
    </source>
</evidence>
<dbReference type="InterPro" id="IPR050330">
    <property type="entry name" value="Bact_OuterMem_StrucFunc"/>
</dbReference>
<dbReference type="InterPro" id="IPR006665">
    <property type="entry name" value="OmpA-like"/>
</dbReference>
<dbReference type="InterPro" id="IPR006664">
    <property type="entry name" value="OMP_bac"/>
</dbReference>
<feature type="signal peptide" evidence="5">
    <location>
        <begin position="1"/>
        <end position="19"/>
    </location>
</feature>
<keyword evidence="7" id="KW-0282">Flagellum</keyword>
<gene>
    <name evidence="7" type="ORF">BFG52_16190</name>
</gene>
<dbReference type="CDD" id="cd07185">
    <property type="entry name" value="OmpA_C-like"/>
    <property type="match status" value="1"/>
</dbReference>
<keyword evidence="5" id="KW-0732">Signal</keyword>